<gene>
    <name evidence="2" type="ORF">ruthe_02957</name>
</gene>
<dbReference type="AlphaFoldDB" id="S9QPF7"/>
<accession>S9QPF7</accession>
<proteinExistence type="predicted"/>
<evidence type="ECO:0000313" key="3">
    <source>
        <dbReference type="Proteomes" id="UP000015346"/>
    </source>
</evidence>
<comment type="caution">
    <text evidence="2">The sequence shown here is derived from an EMBL/GenBank/DDBJ whole genome shotgun (WGS) entry which is preliminary data.</text>
</comment>
<reference evidence="2 3" key="1">
    <citation type="journal article" date="2013" name="Stand. Genomic Sci.">
        <title>Genome sequence of the reddish-pigmented Rubellimicrobium thermophilum type strain (DSM 16684(T)), a member of the Roseobacter clade.</title>
        <authorList>
            <person name="Fiebig A."/>
            <person name="Riedel T."/>
            <person name="Gronow S."/>
            <person name="Petersen J."/>
            <person name="Klenk H.P."/>
            <person name="Goker M."/>
        </authorList>
    </citation>
    <scope>NUCLEOTIDE SEQUENCE [LARGE SCALE GENOMIC DNA]</scope>
    <source>
        <strain evidence="2 3">DSM 16684</strain>
    </source>
</reference>
<protein>
    <submittedName>
        <fullName evidence="2">Uncharacterized protein</fullName>
    </submittedName>
</protein>
<keyword evidence="1" id="KW-0812">Transmembrane</keyword>
<name>S9QPF7_9RHOB</name>
<evidence type="ECO:0000256" key="1">
    <source>
        <dbReference type="SAM" id="Phobius"/>
    </source>
</evidence>
<keyword evidence="1" id="KW-0472">Membrane</keyword>
<organism evidence="2 3">
    <name type="scientific">Rubellimicrobium thermophilum DSM 16684</name>
    <dbReference type="NCBI Taxonomy" id="1123069"/>
    <lineage>
        <taxon>Bacteria</taxon>
        <taxon>Pseudomonadati</taxon>
        <taxon>Pseudomonadota</taxon>
        <taxon>Alphaproteobacteria</taxon>
        <taxon>Rhodobacterales</taxon>
        <taxon>Roseobacteraceae</taxon>
        <taxon>Rubellimicrobium</taxon>
    </lineage>
</organism>
<keyword evidence="1" id="KW-1133">Transmembrane helix</keyword>
<dbReference type="Proteomes" id="UP000015346">
    <property type="component" value="Unassembled WGS sequence"/>
</dbReference>
<keyword evidence="3" id="KW-1185">Reference proteome</keyword>
<dbReference type="HOGENOM" id="CLU_152581_1_0_5"/>
<evidence type="ECO:0000313" key="2">
    <source>
        <dbReference type="EMBL" id="EPX83331.1"/>
    </source>
</evidence>
<dbReference type="STRING" id="1123069.ruthe_02957"/>
<sequence length="140" mass="14165">MPGRGRALAGMVAYLRNCGPSQPVPTCPDALQMPPRFVVFFSLPLLLAACAASPGLNVGALMNPAEAQRRGAVELAVKTAFPGILNEIAAGGGPSLTAAMDAAGVPPGDRAARILQLQGDISLYGSNPAALAAALLLYGR</sequence>
<dbReference type="EMBL" id="AOLV01000033">
    <property type="protein sequence ID" value="EPX83331.1"/>
    <property type="molecule type" value="Genomic_DNA"/>
</dbReference>
<feature type="transmembrane region" description="Helical" evidence="1">
    <location>
        <begin position="39"/>
        <end position="61"/>
    </location>
</feature>